<feature type="compositionally biased region" description="Basic and acidic residues" evidence="2">
    <location>
        <begin position="67"/>
        <end position="82"/>
    </location>
</feature>
<keyword evidence="4" id="KW-1185">Reference proteome</keyword>
<organism evidence="3 4">
    <name type="scientific">Stichopus japonicus</name>
    <name type="common">Sea cucumber</name>
    <dbReference type="NCBI Taxonomy" id="307972"/>
    <lineage>
        <taxon>Eukaryota</taxon>
        <taxon>Metazoa</taxon>
        <taxon>Echinodermata</taxon>
        <taxon>Eleutherozoa</taxon>
        <taxon>Echinozoa</taxon>
        <taxon>Holothuroidea</taxon>
        <taxon>Aspidochirotacea</taxon>
        <taxon>Aspidochirotida</taxon>
        <taxon>Stichopodidae</taxon>
        <taxon>Apostichopus</taxon>
    </lineage>
</organism>
<name>A0A2G8LLZ7_STIJA</name>
<dbReference type="PANTHER" id="PTHR34766:SF1">
    <property type="entry name" value="UPF0449 PROTEIN C19ORF25"/>
    <property type="match status" value="1"/>
</dbReference>
<dbReference type="EMBL" id="MRZV01000036">
    <property type="protein sequence ID" value="PIK61288.1"/>
    <property type="molecule type" value="Genomic_DNA"/>
</dbReference>
<dbReference type="InterPro" id="IPR028227">
    <property type="entry name" value="UPF0449"/>
</dbReference>
<dbReference type="OrthoDB" id="6129359at2759"/>
<evidence type="ECO:0000256" key="1">
    <source>
        <dbReference type="ARBA" id="ARBA00006137"/>
    </source>
</evidence>
<dbReference type="AlphaFoldDB" id="A0A2G8LLZ7"/>
<comment type="similarity">
    <text evidence="1">Belongs to the UPF0449 family.</text>
</comment>
<feature type="compositionally biased region" description="Polar residues" evidence="2">
    <location>
        <begin position="56"/>
        <end position="66"/>
    </location>
</feature>
<proteinExistence type="inferred from homology"/>
<sequence length="134" mass="15142">MPKLLEKRPEPPDLKEILEDLTNSEPDDVAFNFFTVNAKSSQVLEVAHFSGVAATGKQSDLGSSSRPRGEENKKPQDQLSEVDKCYERVTDLIESYNYLKNSQTTLSESCNELEVMGQKVQEQISELKDHLSHR</sequence>
<feature type="region of interest" description="Disordered" evidence="2">
    <location>
        <begin position="53"/>
        <end position="82"/>
    </location>
</feature>
<evidence type="ECO:0000313" key="4">
    <source>
        <dbReference type="Proteomes" id="UP000230750"/>
    </source>
</evidence>
<evidence type="ECO:0000313" key="3">
    <source>
        <dbReference type="EMBL" id="PIK61288.1"/>
    </source>
</evidence>
<protein>
    <submittedName>
        <fullName evidence="3">Uncharacterized protein</fullName>
    </submittedName>
</protein>
<comment type="caution">
    <text evidence="3">The sequence shown here is derived from an EMBL/GenBank/DDBJ whole genome shotgun (WGS) entry which is preliminary data.</text>
</comment>
<evidence type="ECO:0000256" key="2">
    <source>
        <dbReference type="SAM" id="MobiDB-lite"/>
    </source>
</evidence>
<accession>A0A2G8LLZ7</accession>
<dbReference type="PANTHER" id="PTHR34766">
    <property type="entry name" value="UPF0449 PROTEIN C19ORF25"/>
    <property type="match status" value="1"/>
</dbReference>
<dbReference type="Proteomes" id="UP000230750">
    <property type="component" value="Unassembled WGS sequence"/>
</dbReference>
<dbReference type="Pfam" id="PF15136">
    <property type="entry name" value="UPF0449"/>
    <property type="match status" value="1"/>
</dbReference>
<gene>
    <name evidence="3" type="ORF">BSL78_01779</name>
</gene>
<reference evidence="3 4" key="1">
    <citation type="journal article" date="2017" name="PLoS Biol.">
        <title>The sea cucumber genome provides insights into morphological evolution and visceral regeneration.</title>
        <authorList>
            <person name="Zhang X."/>
            <person name="Sun L."/>
            <person name="Yuan J."/>
            <person name="Sun Y."/>
            <person name="Gao Y."/>
            <person name="Zhang L."/>
            <person name="Li S."/>
            <person name="Dai H."/>
            <person name="Hamel J.F."/>
            <person name="Liu C."/>
            <person name="Yu Y."/>
            <person name="Liu S."/>
            <person name="Lin W."/>
            <person name="Guo K."/>
            <person name="Jin S."/>
            <person name="Xu P."/>
            <person name="Storey K.B."/>
            <person name="Huan P."/>
            <person name="Zhang T."/>
            <person name="Zhou Y."/>
            <person name="Zhang J."/>
            <person name="Lin C."/>
            <person name="Li X."/>
            <person name="Xing L."/>
            <person name="Huo D."/>
            <person name="Sun M."/>
            <person name="Wang L."/>
            <person name="Mercier A."/>
            <person name="Li F."/>
            <person name="Yang H."/>
            <person name="Xiang J."/>
        </authorList>
    </citation>
    <scope>NUCLEOTIDE SEQUENCE [LARGE SCALE GENOMIC DNA]</scope>
    <source>
        <strain evidence="3">Shaxun</strain>
        <tissue evidence="3">Muscle</tissue>
    </source>
</reference>